<keyword evidence="9" id="KW-0106">Calcium</keyword>
<comment type="catalytic activity">
    <reaction evidence="13">
        <text>L-seryl-[protein] + ATP = O-phospho-L-seryl-[protein] + ADP + H(+)</text>
        <dbReference type="Rhea" id="RHEA:17989"/>
        <dbReference type="Rhea" id="RHEA-COMP:9863"/>
        <dbReference type="Rhea" id="RHEA-COMP:11604"/>
        <dbReference type="ChEBI" id="CHEBI:15378"/>
        <dbReference type="ChEBI" id="CHEBI:29999"/>
        <dbReference type="ChEBI" id="CHEBI:30616"/>
        <dbReference type="ChEBI" id="CHEBI:83421"/>
        <dbReference type="ChEBI" id="CHEBI:456216"/>
        <dbReference type="EC" id="2.7.11.1"/>
    </reaction>
</comment>
<dbReference type="PROSITE" id="PS00108">
    <property type="entry name" value="PROTEIN_KINASE_ST"/>
    <property type="match status" value="1"/>
</dbReference>
<evidence type="ECO:0000256" key="10">
    <source>
        <dbReference type="ARBA" id="ARBA00022840"/>
    </source>
</evidence>
<dbReference type="EMBL" id="GG662704">
    <property type="protein sequence ID" value="EAR95350.2"/>
    <property type="molecule type" value="Genomic_DNA"/>
</dbReference>
<evidence type="ECO:0000256" key="4">
    <source>
        <dbReference type="ARBA" id="ARBA00022679"/>
    </source>
</evidence>
<feature type="binding site" evidence="14">
    <location>
        <position position="124"/>
    </location>
    <ligand>
        <name>ATP</name>
        <dbReference type="ChEBI" id="CHEBI:30616"/>
    </ligand>
</feature>
<dbReference type="InterPro" id="IPR008271">
    <property type="entry name" value="Ser/Thr_kinase_AS"/>
</dbReference>
<comment type="similarity">
    <text evidence="11">Belongs to the protein kinase superfamily. Ser/Thr protein kinase family. CDPK subfamily.</text>
</comment>
<proteinExistence type="inferred from homology"/>
<dbReference type="InterPro" id="IPR011009">
    <property type="entry name" value="Kinase-like_dom_sf"/>
</dbReference>
<keyword evidence="4" id="KW-0808">Transferase</keyword>
<keyword evidence="8 17" id="KW-0418">Kinase</keyword>
<dbReference type="KEGG" id="tet:TTHERM_00075550"/>
<comment type="catalytic activity">
    <reaction evidence="12">
        <text>L-threonyl-[protein] + ATP = O-phospho-L-threonyl-[protein] + ADP + H(+)</text>
        <dbReference type="Rhea" id="RHEA:46608"/>
        <dbReference type="Rhea" id="RHEA-COMP:11060"/>
        <dbReference type="Rhea" id="RHEA-COMP:11605"/>
        <dbReference type="ChEBI" id="CHEBI:15378"/>
        <dbReference type="ChEBI" id="CHEBI:30013"/>
        <dbReference type="ChEBI" id="CHEBI:30616"/>
        <dbReference type="ChEBI" id="CHEBI:61977"/>
        <dbReference type="ChEBI" id="CHEBI:456216"/>
        <dbReference type="EC" id="2.7.11.1"/>
    </reaction>
</comment>
<dbReference type="SUPFAM" id="SSF56112">
    <property type="entry name" value="Protein kinase-like (PK-like)"/>
    <property type="match status" value="1"/>
</dbReference>
<evidence type="ECO:0000256" key="3">
    <source>
        <dbReference type="ARBA" id="ARBA00022527"/>
    </source>
</evidence>
<dbReference type="InterPro" id="IPR017441">
    <property type="entry name" value="Protein_kinase_ATP_BS"/>
</dbReference>
<dbReference type="FunFam" id="3.30.200.20:FF:000315">
    <property type="entry name" value="Calcium-dependent protein kinase 3"/>
    <property type="match status" value="1"/>
</dbReference>
<dbReference type="EC" id="2.7.11.1" evidence="2"/>
<keyword evidence="3" id="KW-0723">Serine/threonine-protein kinase</keyword>
<evidence type="ECO:0000256" key="14">
    <source>
        <dbReference type="PROSITE-ProRule" id="PRU10141"/>
    </source>
</evidence>
<evidence type="ECO:0000256" key="8">
    <source>
        <dbReference type="ARBA" id="ARBA00022777"/>
    </source>
</evidence>
<keyword evidence="18" id="KW-1185">Reference proteome</keyword>
<evidence type="ECO:0000256" key="9">
    <source>
        <dbReference type="ARBA" id="ARBA00022837"/>
    </source>
</evidence>
<dbReference type="PROSITE" id="PS50222">
    <property type="entry name" value="EF_HAND_2"/>
    <property type="match status" value="2"/>
</dbReference>
<accession>Q23GB0</accession>
<evidence type="ECO:0000256" key="5">
    <source>
        <dbReference type="ARBA" id="ARBA00022723"/>
    </source>
</evidence>
<feature type="domain" description="EF-hand" evidence="16">
    <location>
        <begin position="428"/>
        <end position="463"/>
    </location>
</feature>
<evidence type="ECO:0000259" key="15">
    <source>
        <dbReference type="PROSITE" id="PS50011"/>
    </source>
</evidence>
<dbReference type="InterPro" id="IPR002048">
    <property type="entry name" value="EF_hand_dom"/>
</dbReference>
<dbReference type="eggNOG" id="KOG0032">
    <property type="taxonomic scope" value="Eukaryota"/>
</dbReference>
<evidence type="ECO:0000256" key="13">
    <source>
        <dbReference type="ARBA" id="ARBA00048679"/>
    </source>
</evidence>
<dbReference type="Gene3D" id="1.10.238.10">
    <property type="entry name" value="EF-hand"/>
    <property type="match status" value="2"/>
</dbReference>
<dbReference type="PROSITE" id="PS00107">
    <property type="entry name" value="PROTEIN_KINASE_ATP"/>
    <property type="match status" value="1"/>
</dbReference>
<evidence type="ECO:0000313" key="18">
    <source>
        <dbReference type="Proteomes" id="UP000009168"/>
    </source>
</evidence>
<evidence type="ECO:0000256" key="11">
    <source>
        <dbReference type="ARBA" id="ARBA00024334"/>
    </source>
</evidence>
<evidence type="ECO:0000313" key="17">
    <source>
        <dbReference type="EMBL" id="EAR95350.2"/>
    </source>
</evidence>
<dbReference type="PROSITE" id="PS50011">
    <property type="entry name" value="PROTEIN_KINASE_DOM"/>
    <property type="match status" value="1"/>
</dbReference>
<evidence type="ECO:0000256" key="7">
    <source>
        <dbReference type="ARBA" id="ARBA00022741"/>
    </source>
</evidence>
<dbReference type="GO" id="GO:0004674">
    <property type="term" value="F:protein serine/threonine kinase activity"/>
    <property type="evidence" value="ECO:0007669"/>
    <property type="project" value="UniProtKB-KW"/>
</dbReference>
<keyword evidence="6" id="KW-0677">Repeat</keyword>
<dbReference type="GO" id="GO:0005524">
    <property type="term" value="F:ATP binding"/>
    <property type="evidence" value="ECO:0007669"/>
    <property type="project" value="UniProtKB-UniRule"/>
</dbReference>
<dbReference type="OrthoDB" id="10252171at2759"/>
<dbReference type="Proteomes" id="UP000009168">
    <property type="component" value="Unassembled WGS sequence"/>
</dbReference>
<dbReference type="GeneID" id="7831228"/>
<dbReference type="Gene3D" id="3.30.200.20">
    <property type="entry name" value="Phosphorylase Kinase, domain 1"/>
    <property type="match status" value="1"/>
</dbReference>
<dbReference type="Pfam" id="PF00069">
    <property type="entry name" value="Pkinase"/>
    <property type="match status" value="2"/>
</dbReference>
<dbReference type="InterPro" id="IPR000719">
    <property type="entry name" value="Prot_kinase_dom"/>
</dbReference>
<reference evidence="18" key="1">
    <citation type="journal article" date="2006" name="PLoS Biol.">
        <title>Macronuclear genome sequence of the ciliate Tetrahymena thermophila, a model eukaryote.</title>
        <authorList>
            <person name="Eisen J.A."/>
            <person name="Coyne R.S."/>
            <person name="Wu M."/>
            <person name="Wu D."/>
            <person name="Thiagarajan M."/>
            <person name="Wortman J.R."/>
            <person name="Badger J.H."/>
            <person name="Ren Q."/>
            <person name="Amedeo P."/>
            <person name="Jones K.M."/>
            <person name="Tallon L.J."/>
            <person name="Delcher A.L."/>
            <person name="Salzberg S.L."/>
            <person name="Silva J.C."/>
            <person name="Haas B.J."/>
            <person name="Majoros W.H."/>
            <person name="Farzad M."/>
            <person name="Carlton J.M."/>
            <person name="Smith R.K. Jr."/>
            <person name="Garg J."/>
            <person name="Pearlman R.E."/>
            <person name="Karrer K.M."/>
            <person name="Sun L."/>
            <person name="Manning G."/>
            <person name="Elde N.C."/>
            <person name="Turkewitz A.P."/>
            <person name="Asai D.J."/>
            <person name="Wilkes D.E."/>
            <person name="Wang Y."/>
            <person name="Cai H."/>
            <person name="Collins K."/>
            <person name="Stewart B.A."/>
            <person name="Lee S.R."/>
            <person name="Wilamowska K."/>
            <person name="Weinberg Z."/>
            <person name="Ruzzo W.L."/>
            <person name="Wloga D."/>
            <person name="Gaertig J."/>
            <person name="Frankel J."/>
            <person name="Tsao C.-C."/>
            <person name="Gorovsky M.A."/>
            <person name="Keeling P.J."/>
            <person name="Waller R.F."/>
            <person name="Patron N.J."/>
            <person name="Cherry J.M."/>
            <person name="Stover N.A."/>
            <person name="Krieger C.J."/>
            <person name="del Toro C."/>
            <person name="Ryder H.F."/>
            <person name="Williamson S.C."/>
            <person name="Barbeau R.A."/>
            <person name="Hamilton E.P."/>
            <person name="Orias E."/>
        </authorList>
    </citation>
    <scope>NUCLEOTIDE SEQUENCE [LARGE SCALE GENOMIC DNA]</scope>
    <source>
        <strain evidence="18">SB210</strain>
    </source>
</reference>
<keyword evidence="5" id="KW-0479">Metal-binding</keyword>
<sequence length="630" mass="72868">MGQACINGKPKKTHRIEDKDVQTTDKSKNYAAATANQNQKPDKLIQECLLDGQKNSLTNSAAEVRKNKKICIDSSISDSLGCFITTENIKNVYNISDTVLGKGTFGTVKEASLISNPSKRFAVKCISKEAGGDTKNFDWLYREVSIFRQLDHPNIAKLYECYQDDKHFYLVMENCDGGQLLQLVLEQKRFSEQMASQVMSQMLSAVKYLHELGIVHRDLKPENFLFTRDQSELKMIDFGLSKQYNSQLEMIKYQLNENYKLEQSRLSIYTPQSNYSSKSNNMQTIVGTVQYIAPEVLTQNYDKRCDIWSLGVILYCILYGEFPFTGRNDTEIFEQIRKGNFEFRDEVTISKQAKDLITKMICVDPNKRIDMSSALKHPWFKMQNTHQYDQGRIVQLKHINNLKSYPQKLTPFQRLYIHLYHKMFSNNSFIKDLTRVFRAIDYNNEGIINTATLQKSMTSLGYNQSVAEIQKIVSNMSESSISKVGQINTKMDEYIEYTQFLEANIDRNILINEDYQQKIFNYIDTQKKGVILKEDIGNCLKREGINYSQCYIKLLKEEILALFNINNNVNQNEQEEDEENKFKLQFSDYLKLLIPAPPTQNSSFVDNITITDQPGQIKNNQQKNSPLQIK</sequence>
<dbReference type="InterPro" id="IPR050205">
    <property type="entry name" value="CDPK_Ser/Thr_kinases"/>
</dbReference>
<gene>
    <name evidence="17" type="ORF">TTHERM_00075550</name>
</gene>
<feature type="domain" description="Protein kinase" evidence="15">
    <location>
        <begin position="94"/>
        <end position="380"/>
    </location>
</feature>
<dbReference type="SUPFAM" id="SSF47473">
    <property type="entry name" value="EF-hand"/>
    <property type="match status" value="1"/>
</dbReference>
<dbReference type="InterPro" id="IPR011992">
    <property type="entry name" value="EF-hand-dom_pair"/>
</dbReference>
<evidence type="ECO:0000256" key="2">
    <source>
        <dbReference type="ARBA" id="ARBA00012513"/>
    </source>
</evidence>
<dbReference type="HOGENOM" id="CLU_000288_37_4_1"/>
<dbReference type="InParanoid" id="Q23GB0"/>
<dbReference type="OMA" id="CFITTEN"/>
<keyword evidence="10 14" id="KW-0067">ATP-binding</keyword>
<dbReference type="GO" id="GO:0005509">
    <property type="term" value="F:calcium ion binding"/>
    <property type="evidence" value="ECO:0007669"/>
    <property type="project" value="InterPro"/>
</dbReference>
<organism evidence="17 18">
    <name type="scientific">Tetrahymena thermophila (strain SB210)</name>
    <dbReference type="NCBI Taxonomy" id="312017"/>
    <lineage>
        <taxon>Eukaryota</taxon>
        <taxon>Sar</taxon>
        <taxon>Alveolata</taxon>
        <taxon>Ciliophora</taxon>
        <taxon>Intramacronucleata</taxon>
        <taxon>Oligohymenophorea</taxon>
        <taxon>Hymenostomatida</taxon>
        <taxon>Tetrahymenina</taxon>
        <taxon>Tetrahymenidae</taxon>
        <taxon>Tetrahymena</taxon>
    </lineage>
</organism>
<evidence type="ECO:0000256" key="1">
    <source>
        <dbReference type="ARBA" id="ARBA00001946"/>
    </source>
</evidence>
<dbReference type="Gene3D" id="1.10.510.10">
    <property type="entry name" value="Transferase(Phosphotransferase) domain 1"/>
    <property type="match status" value="1"/>
</dbReference>
<dbReference type="AlphaFoldDB" id="Q23GB0"/>
<dbReference type="SMART" id="SM00220">
    <property type="entry name" value="S_TKc"/>
    <property type="match status" value="1"/>
</dbReference>
<feature type="domain" description="EF-hand" evidence="16">
    <location>
        <begin position="511"/>
        <end position="546"/>
    </location>
</feature>
<dbReference type="CDD" id="cd05117">
    <property type="entry name" value="STKc_CAMK"/>
    <property type="match status" value="1"/>
</dbReference>
<evidence type="ECO:0000256" key="12">
    <source>
        <dbReference type="ARBA" id="ARBA00047899"/>
    </source>
</evidence>
<evidence type="ECO:0000256" key="6">
    <source>
        <dbReference type="ARBA" id="ARBA00022737"/>
    </source>
</evidence>
<name>Q23GB0_TETTS</name>
<comment type="cofactor">
    <cofactor evidence="1">
        <name>Mg(2+)</name>
        <dbReference type="ChEBI" id="CHEBI:18420"/>
    </cofactor>
</comment>
<evidence type="ECO:0000259" key="16">
    <source>
        <dbReference type="PROSITE" id="PS50222"/>
    </source>
</evidence>
<dbReference type="PANTHER" id="PTHR24349">
    <property type="entry name" value="SERINE/THREONINE-PROTEIN KINASE"/>
    <property type="match status" value="1"/>
</dbReference>
<protein>
    <recommendedName>
        <fullName evidence="2">non-specific serine/threonine protein kinase</fullName>
        <ecNumber evidence="2">2.7.11.1</ecNumber>
    </recommendedName>
</protein>
<dbReference type="RefSeq" id="XP_001015595.2">
    <property type="nucleotide sequence ID" value="XM_001015595.2"/>
</dbReference>
<keyword evidence="7 14" id="KW-0547">Nucleotide-binding</keyword>